<name>A0A3M7QT96_BRAPC</name>
<protein>
    <submittedName>
        <fullName evidence="1">Uncharacterized protein</fullName>
    </submittedName>
</protein>
<sequence length="91" mass="10615">MRASPILKDPSPVSQTCLLFHWYTLERQTQYKFGRSKPPCRYQMECQILHQSNYLFRTDKGFDLLKYLVMLLHITLTGHAGSGARKFVSYG</sequence>
<dbReference type="Proteomes" id="UP000276133">
    <property type="component" value="Unassembled WGS sequence"/>
</dbReference>
<dbReference type="EMBL" id="REGN01005141">
    <property type="protein sequence ID" value="RNA14657.1"/>
    <property type="molecule type" value="Genomic_DNA"/>
</dbReference>
<evidence type="ECO:0000313" key="2">
    <source>
        <dbReference type="Proteomes" id="UP000276133"/>
    </source>
</evidence>
<gene>
    <name evidence="1" type="ORF">BpHYR1_036697</name>
</gene>
<evidence type="ECO:0000313" key="1">
    <source>
        <dbReference type="EMBL" id="RNA14657.1"/>
    </source>
</evidence>
<keyword evidence="2" id="KW-1185">Reference proteome</keyword>
<organism evidence="1 2">
    <name type="scientific">Brachionus plicatilis</name>
    <name type="common">Marine rotifer</name>
    <name type="synonym">Brachionus muelleri</name>
    <dbReference type="NCBI Taxonomy" id="10195"/>
    <lineage>
        <taxon>Eukaryota</taxon>
        <taxon>Metazoa</taxon>
        <taxon>Spiralia</taxon>
        <taxon>Gnathifera</taxon>
        <taxon>Rotifera</taxon>
        <taxon>Eurotatoria</taxon>
        <taxon>Monogononta</taxon>
        <taxon>Pseudotrocha</taxon>
        <taxon>Ploima</taxon>
        <taxon>Brachionidae</taxon>
        <taxon>Brachionus</taxon>
    </lineage>
</organism>
<reference evidence="1 2" key="1">
    <citation type="journal article" date="2018" name="Sci. Rep.">
        <title>Genomic signatures of local adaptation to the degree of environmental predictability in rotifers.</title>
        <authorList>
            <person name="Franch-Gras L."/>
            <person name="Hahn C."/>
            <person name="Garcia-Roger E.M."/>
            <person name="Carmona M.J."/>
            <person name="Serra M."/>
            <person name="Gomez A."/>
        </authorList>
    </citation>
    <scope>NUCLEOTIDE SEQUENCE [LARGE SCALE GENOMIC DNA]</scope>
    <source>
        <strain evidence="1">HYR1</strain>
    </source>
</reference>
<comment type="caution">
    <text evidence="1">The sequence shown here is derived from an EMBL/GenBank/DDBJ whole genome shotgun (WGS) entry which is preliminary data.</text>
</comment>
<accession>A0A3M7QT96</accession>
<proteinExistence type="predicted"/>
<dbReference type="AlphaFoldDB" id="A0A3M7QT96"/>